<feature type="non-terminal residue" evidence="1">
    <location>
        <position position="30"/>
    </location>
</feature>
<protein>
    <submittedName>
        <fullName evidence="1">Uncharacterized protein</fullName>
    </submittedName>
</protein>
<reference evidence="1" key="1">
    <citation type="submission" date="2018-05" db="EMBL/GenBank/DDBJ databases">
        <authorList>
            <person name="Lanie J.A."/>
            <person name="Ng W.-L."/>
            <person name="Kazmierczak K.M."/>
            <person name="Andrzejewski T.M."/>
            <person name="Davidsen T.M."/>
            <person name="Wayne K.J."/>
            <person name="Tettelin H."/>
            <person name="Glass J.I."/>
            <person name="Rusch D."/>
            <person name="Podicherti R."/>
            <person name="Tsui H.-C.T."/>
            <person name="Winkler M.E."/>
        </authorList>
    </citation>
    <scope>NUCLEOTIDE SEQUENCE</scope>
</reference>
<evidence type="ECO:0000313" key="1">
    <source>
        <dbReference type="EMBL" id="SVD85598.1"/>
    </source>
</evidence>
<proteinExistence type="predicted"/>
<dbReference type="AlphaFoldDB" id="A0A382YSV2"/>
<dbReference type="EMBL" id="UINC01177783">
    <property type="protein sequence ID" value="SVD85598.1"/>
    <property type="molecule type" value="Genomic_DNA"/>
</dbReference>
<sequence>MLLIYLRGMMNVASISPGEIARTPIKFIYQ</sequence>
<accession>A0A382YSV2</accession>
<name>A0A382YSV2_9ZZZZ</name>
<gene>
    <name evidence="1" type="ORF">METZ01_LOCUS438452</name>
</gene>
<organism evidence="1">
    <name type="scientific">marine metagenome</name>
    <dbReference type="NCBI Taxonomy" id="408172"/>
    <lineage>
        <taxon>unclassified sequences</taxon>
        <taxon>metagenomes</taxon>
        <taxon>ecological metagenomes</taxon>
    </lineage>
</organism>